<comment type="pathway">
    <text evidence="7">Cell wall biogenesis; peptidoglycan biosynthesis.</text>
</comment>
<comment type="similarity">
    <text evidence="7">Belongs to the aspartate/glutamate racemases family.</text>
</comment>
<dbReference type="Pfam" id="PF01177">
    <property type="entry name" value="Asp_Glu_race"/>
    <property type="match status" value="1"/>
</dbReference>
<dbReference type="PANTHER" id="PTHR21198:SF2">
    <property type="entry name" value="GLUTAMATE RACEMASE"/>
    <property type="match status" value="1"/>
</dbReference>
<dbReference type="GO" id="GO:0009252">
    <property type="term" value="P:peptidoglycan biosynthetic process"/>
    <property type="evidence" value="ECO:0007669"/>
    <property type="project" value="UniProtKB-UniRule"/>
</dbReference>
<evidence type="ECO:0000256" key="7">
    <source>
        <dbReference type="HAMAP-Rule" id="MF_00258"/>
    </source>
</evidence>
<feature type="active site" description="Proton donor/acceptor" evidence="7">
    <location>
        <position position="73"/>
    </location>
</feature>
<reference evidence="8 9" key="1">
    <citation type="submission" date="2017-12" db="EMBL/GenBank/DDBJ databases">
        <title>Phylogenetic diversity of female urinary microbiome.</title>
        <authorList>
            <person name="Thomas-White K."/>
            <person name="Wolfe A.J."/>
        </authorList>
    </citation>
    <scope>NUCLEOTIDE SEQUENCE [LARGE SCALE GENOMIC DNA]</scope>
    <source>
        <strain evidence="8 9">UMB0250</strain>
    </source>
</reference>
<dbReference type="GO" id="GO:0008881">
    <property type="term" value="F:glutamate racemase activity"/>
    <property type="evidence" value="ECO:0007669"/>
    <property type="project" value="UniProtKB-UniRule"/>
</dbReference>
<dbReference type="PANTHER" id="PTHR21198">
    <property type="entry name" value="GLUTAMATE RACEMASE"/>
    <property type="match status" value="1"/>
</dbReference>
<comment type="caution">
    <text evidence="8">The sequence shown here is derived from an EMBL/GenBank/DDBJ whole genome shotgun (WGS) entry which is preliminary data.</text>
</comment>
<dbReference type="Gene3D" id="3.40.50.1860">
    <property type="match status" value="2"/>
</dbReference>
<sequence length="278" mass="29800">MDNAPIGIFDSGLGGLTVARAVIDKLPDEEILYLGDTAHTPYGPRAIAEARRFTLECLDELASRGVKALVIACNTATAAALSDARERYWIDAHIPVIEVITPAARQAVATTRNRRIGVIGTQATIQSEAYRNALAAVPGLHVSQQACPDFVPFVERGVTTGVELEAVAREYLQPLKDDGVDTLILGCTHYPLLTGVIGRVMGEGVSLVTSSEATANVTYNELTDRDLLHEPWAEGEGPHHRFMTTDSGDAFPRLARRFLGPEVGNVQEISIASGVSAQ</sequence>
<evidence type="ECO:0000256" key="3">
    <source>
        <dbReference type="ARBA" id="ARBA00022960"/>
    </source>
</evidence>
<dbReference type="PROSITE" id="PS00924">
    <property type="entry name" value="ASP_GLU_RACEMASE_2"/>
    <property type="match status" value="1"/>
</dbReference>
<proteinExistence type="inferred from homology"/>
<accession>A0A2I1I5L1</accession>
<comment type="function">
    <text evidence="7">Provides the (R)-glutamate required for cell wall biosynthesis.</text>
</comment>
<dbReference type="InterPro" id="IPR001920">
    <property type="entry name" value="Asp/Glu_race"/>
</dbReference>
<dbReference type="InterPro" id="IPR018187">
    <property type="entry name" value="Asp/Glu_racemase_AS_1"/>
</dbReference>
<dbReference type="FunFam" id="3.40.50.1860:FF:000001">
    <property type="entry name" value="Glutamate racemase"/>
    <property type="match status" value="1"/>
</dbReference>
<dbReference type="GO" id="GO:0008360">
    <property type="term" value="P:regulation of cell shape"/>
    <property type="evidence" value="ECO:0007669"/>
    <property type="project" value="UniProtKB-KW"/>
</dbReference>
<organism evidence="8 9">
    <name type="scientific">Schaalia turicensis</name>
    <dbReference type="NCBI Taxonomy" id="131111"/>
    <lineage>
        <taxon>Bacteria</taxon>
        <taxon>Bacillati</taxon>
        <taxon>Actinomycetota</taxon>
        <taxon>Actinomycetes</taxon>
        <taxon>Actinomycetales</taxon>
        <taxon>Actinomycetaceae</taxon>
        <taxon>Schaalia</taxon>
    </lineage>
</organism>
<feature type="binding site" evidence="7">
    <location>
        <begin position="10"/>
        <end position="11"/>
    </location>
    <ligand>
        <name>substrate</name>
    </ligand>
</feature>
<dbReference type="InterPro" id="IPR015942">
    <property type="entry name" value="Asp/Glu/hydantoin_racemase"/>
</dbReference>
<dbReference type="SUPFAM" id="SSF53681">
    <property type="entry name" value="Aspartate/glutamate racemase"/>
    <property type="match status" value="2"/>
</dbReference>
<evidence type="ECO:0000256" key="5">
    <source>
        <dbReference type="ARBA" id="ARBA00023235"/>
    </source>
</evidence>
<dbReference type="HAMAP" id="MF_00258">
    <property type="entry name" value="Glu_racemase"/>
    <property type="match status" value="1"/>
</dbReference>
<dbReference type="InterPro" id="IPR004391">
    <property type="entry name" value="Glu_race"/>
</dbReference>
<keyword evidence="4 7" id="KW-0573">Peptidoglycan synthesis</keyword>
<dbReference type="EMBL" id="PKKJ01000003">
    <property type="protein sequence ID" value="PKY66420.1"/>
    <property type="molecule type" value="Genomic_DNA"/>
</dbReference>
<feature type="binding site" evidence="7">
    <location>
        <begin position="42"/>
        <end position="43"/>
    </location>
    <ligand>
        <name>substrate</name>
    </ligand>
</feature>
<feature type="active site" description="Proton donor/acceptor" evidence="7">
    <location>
        <position position="187"/>
    </location>
</feature>
<comment type="catalytic activity">
    <reaction evidence="1 7">
        <text>L-glutamate = D-glutamate</text>
        <dbReference type="Rhea" id="RHEA:12813"/>
        <dbReference type="ChEBI" id="CHEBI:29985"/>
        <dbReference type="ChEBI" id="CHEBI:29986"/>
        <dbReference type="EC" id="5.1.1.3"/>
    </reaction>
</comment>
<dbReference type="OrthoDB" id="9801055at2"/>
<keyword evidence="6 7" id="KW-0961">Cell wall biogenesis/degradation</keyword>
<evidence type="ECO:0000313" key="9">
    <source>
        <dbReference type="Proteomes" id="UP000234545"/>
    </source>
</evidence>
<dbReference type="Proteomes" id="UP000234545">
    <property type="component" value="Unassembled WGS sequence"/>
</dbReference>
<dbReference type="RefSeq" id="WP_101627935.1">
    <property type="nucleotide sequence ID" value="NZ_PKKJ01000003.1"/>
</dbReference>
<dbReference type="UniPathway" id="UPA00219"/>
<dbReference type="GO" id="GO:0071555">
    <property type="term" value="P:cell wall organization"/>
    <property type="evidence" value="ECO:0007669"/>
    <property type="project" value="UniProtKB-KW"/>
</dbReference>
<evidence type="ECO:0000256" key="1">
    <source>
        <dbReference type="ARBA" id="ARBA00001602"/>
    </source>
</evidence>
<keyword evidence="3 7" id="KW-0133">Cell shape</keyword>
<evidence type="ECO:0000256" key="2">
    <source>
        <dbReference type="ARBA" id="ARBA00013090"/>
    </source>
</evidence>
<gene>
    <name evidence="7" type="primary">murI</name>
    <name evidence="8" type="ORF">CYJ25_04120</name>
</gene>
<keyword evidence="5 7" id="KW-0413">Isomerase</keyword>
<evidence type="ECO:0000313" key="8">
    <source>
        <dbReference type="EMBL" id="PKY66420.1"/>
    </source>
</evidence>
<dbReference type="AlphaFoldDB" id="A0A2I1I5L1"/>
<dbReference type="EC" id="5.1.1.3" evidence="2 7"/>
<name>A0A2I1I5L1_9ACTO</name>
<feature type="binding site" evidence="7">
    <location>
        <begin position="74"/>
        <end position="75"/>
    </location>
    <ligand>
        <name>substrate</name>
    </ligand>
</feature>
<feature type="binding site" evidence="7">
    <location>
        <begin position="188"/>
        <end position="189"/>
    </location>
    <ligand>
        <name>substrate</name>
    </ligand>
</feature>
<evidence type="ECO:0000256" key="6">
    <source>
        <dbReference type="ARBA" id="ARBA00023316"/>
    </source>
</evidence>
<evidence type="ECO:0000256" key="4">
    <source>
        <dbReference type="ARBA" id="ARBA00022984"/>
    </source>
</evidence>
<dbReference type="PROSITE" id="PS00923">
    <property type="entry name" value="ASP_GLU_RACEMASE_1"/>
    <property type="match status" value="1"/>
</dbReference>
<dbReference type="InterPro" id="IPR033134">
    <property type="entry name" value="Asp/Glu_racemase_AS_2"/>
</dbReference>
<dbReference type="NCBIfam" id="TIGR00067">
    <property type="entry name" value="glut_race"/>
    <property type="match status" value="1"/>
</dbReference>
<protein>
    <recommendedName>
        <fullName evidence="2 7">Glutamate racemase</fullName>
        <ecNumber evidence="2 7">5.1.1.3</ecNumber>
    </recommendedName>
</protein>